<dbReference type="CDD" id="cd07434">
    <property type="entry name" value="PHP_PolIIIA_DnaE2"/>
    <property type="match status" value="1"/>
</dbReference>
<sequence length="1101" mass="123120">MTGYAELQVATGFSFLEGASHANELVPRAVELGLAAIGVTDRNTFAGVVRMHKEARLIRDYPLIVGCRLVLRDGAEMLAWPTDRDAFGRLCRLLTRGKMRAPKNKCDLGIDDVAEFSQGTVFAHLPRFDIEAGVGPAARQLHLLRERLQGPLYLVANHLYQGDDRRRIAFLDRTAITAGVPLLATNDIRYHDSSRRELADVVTCIREKCKLIDAGFHLAANAERHLKPPAEMARLFKGYEHALRATLNIAEACRFDMRQVSYQYPDEPVPPGLSPQAHLENLVREGAQRLFPAGIPAKVEKSINDELTFVAKRNYAPYFLTVHDIVRWARNPDNGNPPILCQGRGSAANSVICFCLDITNVNPVEVDLLFERFLSADESGTDPPDIDVDFEHERREEVIQYIYGRYGRDRAGIAATVIHFRPRLALREVGKVLGLTEDVTRALVSTIWGSYGSGPDEERLTKIGMSPDDMRIAKTLELAGLLNGMPRHLSQHVGGFVITRGLLEETVPIGNAAMENRTFIEWDKDDIDVLNIFKIDVLALGMLTCIQKSFDLIKAHKGKRIDLKSLEPTDTKVYDMICAADTIGVFQIESRAQMNMLPRLKPRKWYDLVVEVAIVRPGPIQGDMVHPYLRRRDGLEKALYPPRKDGGDNELEPILNKTLGVPLFQEQAMRIAMVAAEFSHEEAHELRKAMATFRNRGIISNHEERMVEHMVKRGYDRDFAQRCFNQIKGFGEYGFPESHAASFAHLVYISSWIKCFHPEVFCAALLNSQPMGFYAPAQIVRDAEEHGVEVRPPCINASDWDCTLEPQGGGRFAVRLGLRQIDGLAETAGEWIAAHRGDGYRDFDDFLHRADLGIKALNALAKADAFHSLGLDRRQGLWAAKKVVTLKPLPLFAEQGERRADPTVALPLLTASENVIDDYRATRLSLRGHPMEFLRPIYARQGVMTCAEVAKAKHGARICVAGVVLIRQRPGGSGVVFITVEDETGIANIVVWPRLFEQFRPVVMAARVMVIQGTVERLDRERAPKPLHPVEGEHGPAVPIVHIVARSMRDVSHDLTRLSDQEAPMPVAPADHVKRPLPGSWQTGGRHPRDVRVVPKSRDFH</sequence>
<dbReference type="InterPro" id="IPR004013">
    <property type="entry name" value="PHP_dom"/>
</dbReference>
<dbReference type="Pfam" id="PF01336">
    <property type="entry name" value="tRNA_anti-codon"/>
    <property type="match status" value="1"/>
</dbReference>
<dbReference type="NCBIfam" id="NF004225">
    <property type="entry name" value="PRK05672.1"/>
    <property type="match status" value="1"/>
</dbReference>
<keyword evidence="17" id="KW-1185">Reference proteome</keyword>
<dbReference type="Pfam" id="PF02811">
    <property type="entry name" value="PHP"/>
    <property type="match status" value="1"/>
</dbReference>
<evidence type="ECO:0000256" key="9">
    <source>
        <dbReference type="ARBA" id="ARBA00022763"/>
    </source>
</evidence>
<feature type="compositionally biased region" description="Basic and acidic residues" evidence="14">
    <location>
        <begin position="1087"/>
        <end position="1101"/>
    </location>
</feature>
<dbReference type="Pfam" id="PF17657">
    <property type="entry name" value="DNA_pol3_finger"/>
    <property type="match status" value="1"/>
</dbReference>
<keyword evidence="10 13" id="KW-0239">DNA-directed DNA polymerase</keyword>
<dbReference type="InterPro" id="IPR040982">
    <property type="entry name" value="DNA_pol3_finger"/>
</dbReference>
<dbReference type="EC" id="2.7.7.7" evidence="3 13"/>
<comment type="similarity">
    <text evidence="2 13">Belongs to the DNA polymerase type-C family. DnaE2 subfamily.</text>
</comment>
<dbReference type="InterPro" id="IPR012340">
    <property type="entry name" value="NA-bd_OB-fold"/>
</dbReference>
<dbReference type="InterPro" id="IPR003141">
    <property type="entry name" value="Pol/His_phosphatase_N"/>
</dbReference>
<evidence type="ECO:0000313" key="16">
    <source>
        <dbReference type="EMBL" id="MFC3712022.1"/>
    </source>
</evidence>
<dbReference type="Gene3D" id="2.40.50.140">
    <property type="entry name" value="Nucleic acid-binding proteins"/>
    <property type="match status" value="1"/>
</dbReference>
<comment type="caution">
    <text evidence="16">The sequence shown here is derived from an EMBL/GenBank/DDBJ whole genome shotgun (WGS) entry which is preliminary data.</text>
</comment>
<evidence type="ECO:0000256" key="12">
    <source>
        <dbReference type="ARBA" id="ARBA00049244"/>
    </source>
</evidence>
<feature type="domain" description="Polymerase/histidinol phosphatase N-terminal" evidence="15">
    <location>
        <begin position="5"/>
        <end position="73"/>
    </location>
</feature>
<evidence type="ECO:0000256" key="13">
    <source>
        <dbReference type="HAMAP-Rule" id="MF_01902"/>
    </source>
</evidence>
<accession>A0ABV7X9Q8</accession>
<keyword evidence="11 13" id="KW-0234">DNA repair</keyword>
<name>A0ABV7X9Q8_9SPHN</name>
<dbReference type="InterPro" id="IPR004805">
    <property type="entry name" value="DnaE2/DnaE/PolC"/>
</dbReference>
<dbReference type="InterPro" id="IPR004365">
    <property type="entry name" value="NA-bd_OB_tRNA"/>
</dbReference>
<dbReference type="Gene3D" id="3.20.20.140">
    <property type="entry name" value="Metal-dependent hydrolases"/>
    <property type="match status" value="1"/>
</dbReference>
<evidence type="ECO:0000256" key="4">
    <source>
        <dbReference type="ARBA" id="ARBA00017273"/>
    </source>
</evidence>
<dbReference type="InterPro" id="IPR023073">
    <property type="entry name" value="DnaE2"/>
</dbReference>
<keyword evidence="7 13" id="KW-0548">Nucleotidyltransferase</keyword>
<keyword evidence="8 13" id="KW-0235">DNA replication</keyword>
<comment type="function">
    <text evidence="13">DNA polymerase involved in damage-induced mutagenesis and translesion synthesis (TLS). It is not the major replicative DNA polymerase.</text>
</comment>
<evidence type="ECO:0000256" key="8">
    <source>
        <dbReference type="ARBA" id="ARBA00022705"/>
    </source>
</evidence>
<evidence type="ECO:0000259" key="15">
    <source>
        <dbReference type="SMART" id="SM00481"/>
    </source>
</evidence>
<dbReference type="Pfam" id="PF14579">
    <property type="entry name" value="HHH_6"/>
    <property type="match status" value="1"/>
</dbReference>
<comment type="catalytic activity">
    <reaction evidence="12 13">
        <text>DNA(n) + a 2'-deoxyribonucleoside 5'-triphosphate = DNA(n+1) + diphosphate</text>
        <dbReference type="Rhea" id="RHEA:22508"/>
        <dbReference type="Rhea" id="RHEA-COMP:17339"/>
        <dbReference type="Rhea" id="RHEA-COMP:17340"/>
        <dbReference type="ChEBI" id="CHEBI:33019"/>
        <dbReference type="ChEBI" id="CHEBI:61560"/>
        <dbReference type="ChEBI" id="CHEBI:173112"/>
        <dbReference type="EC" id="2.7.7.7"/>
    </reaction>
</comment>
<dbReference type="Pfam" id="PF07733">
    <property type="entry name" value="DNA_pol3_alpha"/>
    <property type="match status" value="1"/>
</dbReference>
<gene>
    <name evidence="13" type="primary">dnaE2</name>
    <name evidence="16" type="ORF">ACFOMD_05540</name>
</gene>
<evidence type="ECO:0000256" key="10">
    <source>
        <dbReference type="ARBA" id="ARBA00022932"/>
    </source>
</evidence>
<keyword evidence="6 13" id="KW-0808">Transferase</keyword>
<dbReference type="InterPro" id="IPR029460">
    <property type="entry name" value="DNAPol_HHH"/>
</dbReference>
<dbReference type="HAMAP" id="MF_01902">
    <property type="entry name" value="DNApol_error_prone"/>
    <property type="match status" value="1"/>
</dbReference>
<keyword evidence="9 13" id="KW-0227">DNA damage</keyword>
<evidence type="ECO:0000256" key="7">
    <source>
        <dbReference type="ARBA" id="ARBA00022695"/>
    </source>
</evidence>
<dbReference type="RefSeq" id="WP_380858108.1">
    <property type="nucleotide sequence ID" value="NZ_JBHRXV010000004.1"/>
</dbReference>
<evidence type="ECO:0000313" key="17">
    <source>
        <dbReference type="Proteomes" id="UP001595615"/>
    </source>
</evidence>
<dbReference type="GO" id="GO:0003887">
    <property type="term" value="F:DNA-directed DNA polymerase activity"/>
    <property type="evidence" value="ECO:0007669"/>
    <property type="project" value="UniProtKB-EC"/>
</dbReference>
<evidence type="ECO:0000256" key="5">
    <source>
        <dbReference type="ARBA" id="ARBA00022490"/>
    </source>
</evidence>
<dbReference type="CDD" id="cd04485">
    <property type="entry name" value="DnaE_OBF"/>
    <property type="match status" value="1"/>
</dbReference>
<reference evidence="17" key="1">
    <citation type="journal article" date="2019" name="Int. J. Syst. Evol. Microbiol.">
        <title>The Global Catalogue of Microorganisms (GCM) 10K type strain sequencing project: providing services to taxonomists for standard genome sequencing and annotation.</title>
        <authorList>
            <consortium name="The Broad Institute Genomics Platform"/>
            <consortium name="The Broad Institute Genome Sequencing Center for Infectious Disease"/>
            <person name="Wu L."/>
            <person name="Ma J."/>
        </authorList>
    </citation>
    <scope>NUCLEOTIDE SEQUENCE [LARGE SCALE GENOMIC DNA]</scope>
    <source>
        <strain evidence="17">KCTC 42644</strain>
    </source>
</reference>
<dbReference type="PANTHER" id="PTHR32294:SF4">
    <property type="entry name" value="ERROR-PRONE DNA POLYMERASE"/>
    <property type="match status" value="1"/>
</dbReference>
<comment type="subcellular location">
    <subcellularLocation>
        <location evidence="1 13">Cytoplasm</location>
    </subcellularLocation>
</comment>
<dbReference type="EMBL" id="JBHRXV010000004">
    <property type="protein sequence ID" value="MFC3712022.1"/>
    <property type="molecule type" value="Genomic_DNA"/>
</dbReference>
<dbReference type="PANTHER" id="PTHR32294">
    <property type="entry name" value="DNA POLYMERASE III SUBUNIT ALPHA"/>
    <property type="match status" value="1"/>
</dbReference>
<evidence type="ECO:0000256" key="6">
    <source>
        <dbReference type="ARBA" id="ARBA00022679"/>
    </source>
</evidence>
<feature type="region of interest" description="Disordered" evidence="14">
    <location>
        <begin position="1060"/>
        <end position="1101"/>
    </location>
</feature>
<dbReference type="Gene3D" id="1.10.150.870">
    <property type="match status" value="1"/>
</dbReference>
<dbReference type="SMART" id="SM00481">
    <property type="entry name" value="POLIIIAc"/>
    <property type="match status" value="1"/>
</dbReference>
<dbReference type="NCBIfam" id="TIGR00594">
    <property type="entry name" value="polc"/>
    <property type="match status" value="1"/>
</dbReference>
<evidence type="ECO:0000256" key="1">
    <source>
        <dbReference type="ARBA" id="ARBA00004496"/>
    </source>
</evidence>
<evidence type="ECO:0000256" key="3">
    <source>
        <dbReference type="ARBA" id="ARBA00012417"/>
    </source>
</evidence>
<organism evidence="16 17">
    <name type="scientific">Sphingoaurantiacus capsulatus</name>
    <dbReference type="NCBI Taxonomy" id="1771310"/>
    <lineage>
        <taxon>Bacteria</taxon>
        <taxon>Pseudomonadati</taxon>
        <taxon>Pseudomonadota</taxon>
        <taxon>Alphaproteobacteria</taxon>
        <taxon>Sphingomonadales</taxon>
        <taxon>Sphingosinicellaceae</taxon>
        <taxon>Sphingoaurantiacus</taxon>
    </lineage>
</organism>
<evidence type="ECO:0000256" key="11">
    <source>
        <dbReference type="ARBA" id="ARBA00023204"/>
    </source>
</evidence>
<proteinExistence type="inferred from homology"/>
<evidence type="ECO:0000256" key="2">
    <source>
        <dbReference type="ARBA" id="ARBA00007391"/>
    </source>
</evidence>
<evidence type="ECO:0000256" key="14">
    <source>
        <dbReference type="SAM" id="MobiDB-lite"/>
    </source>
</evidence>
<dbReference type="Proteomes" id="UP001595615">
    <property type="component" value="Unassembled WGS sequence"/>
</dbReference>
<protein>
    <recommendedName>
        <fullName evidence="4 13">Error-prone DNA polymerase</fullName>
        <ecNumber evidence="3 13">2.7.7.7</ecNumber>
    </recommendedName>
</protein>
<dbReference type="InterPro" id="IPR011708">
    <property type="entry name" value="DNA_pol3_alpha_NTPase_dom"/>
</dbReference>
<keyword evidence="5 13" id="KW-0963">Cytoplasm</keyword>